<keyword evidence="6" id="KW-0732">Signal</keyword>
<dbReference type="CDD" id="cd19990">
    <property type="entry name" value="PBP1_GABAb_receptor_plant"/>
    <property type="match status" value="1"/>
</dbReference>
<evidence type="ECO:0000256" key="9">
    <source>
        <dbReference type="ARBA" id="ARBA00023136"/>
    </source>
</evidence>
<keyword evidence="4 15" id="KW-0813">Transport</keyword>
<feature type="region of interest" description="Disordered" evidence="17">
    <location>
        <begin position="852"/>
        <end position="914"/>
    </location>
</feature>
<keyword evidence="10 15" id="KW-0675">Receptor</keyword>
<dbReference type="EnsemblPlants" id="Kaladp0027s0023.1.v1.1">
    <property type="protein sequence ID" value="Kaladp0027s0023.1.v1.1"/>
    <property type="gene ID" value="Kaladp0027s0023.v1.1"/>
</dbReference>
<evidence type="ECO:0000256" key="14">
    <source>
        <dbReference type="ARBA" id="ARBA00049638"/>
    </source>
</evidence>
<dbReference type="InterPro" id="IPR001828">
    <property type="entry name" value="ANF_lig-bd_rcpt"/>
</dbReference>
<evidence type="ECO:0000256" key="3">
    <source>
        <dbReference type="ARBA" id="ARBA00011095"/>
    </source>
</evidence>
<feature type="transmembrane region" description="Helical" evidence="18">
    <location>
        <begin position="553"/>
        <end position="573"/>
    </location>
</feature>
<keyword evidence="9 15" id="KW-0472">Membrane</keyword>
<comment type="similarity">
    <text evidence="2 15">Belongs to the glutamate-gated ion channel (TC 1.A.10.1) family.</text>
</comment>
<comment type="function">
    <text evidence="15">Glutamate-gated receptor that probably acts as non-selective cation channel.</text>
</comment>
<keyword evidence="13 15" id="KW-0407">Ion channel</keyword>
<dbReference type="SUPFAM" id="SSF53850">
    <property type="entry name" value="Periplasmic binding protein-like II"/>
    <property type="match status" value="1"/>
</dbReference>
<evidence type="ECO:0000256" key="16">
    <source>
        <dbReference type="PIRSR" id="PIRSR037090-50"/>
    </source>
</evidence>
<dbReference type="SMART" id="SM00079">
    <property type="entry name" value="PBPe"/>
    <property type="match status" value="1"/>
</dbReference>
<dbReference type="FunFam" id="1.10.287.70:FF:000037">
    <property type="entry name" value="Glutamate receptor"/>
    <property type="match status" value="1"/>
</dbReference>
<evidence type="ECO:0000256" key="4">
    <source>
        <dbReference type="ARBA" id="ARBA00022448"/>
    </source>
</evidence>
<dbReference type="InterPro" id="IPR028082">
    <property type="entry name" value="Peripla_BP_I"/>
</dbReference>
<dbReference type="InterPro" id="IPR001320">
    <property type="entry name" value="Iontro_rcpt_C"/>
</dbReference>
<dbReference type="GO" id="GO:0016020">
    <property type="term" value="C:membrane"/>
    <property type="evidence" value="ECO:0007669"/>
    <property type="project" value="UniProtKB-SubCell"/>
</dbReference>
<dbReference type="InterPro" id="IPR015683">
    <property type="entry name" value="Ionotropic_Glu_rcpt"/>
</dbReference>
<feature type="domain" description="Ionotropic glutamate receptor C-terminal" evidence="19">
    <location>
        <begin position="425"/>
        <end position="775"/>
    </location>
</feature>
<evidence type="ECO:0000256" key="7">
    <source>
        <dbReference type="ARBA" id="ARBA00022989"/>
    </source>
</evidence>
<dbReference type="OMA" id="RTMFRIF"/>
<keyword evidence="12 15" id="KW-1071">Ligand-gated ion channel</keyword>
<dbReference type="Pfam" id="PF00060">
    <property type="entry name" value="Lig_chan"/>
    <property type="match status" value="1"/>
</dbReference>
<comment type="subunit">
    <text evidence="3">May form heteromers.</text>
</comment>
<feature type="compositionally biased region" description="Polar residues" evidence="17">
    <location>
        <begin position="880"/>
        <end position="895"/>
    </location>
</feature>
<dbReference type="Gene3D" id="3.40.50.2300">
    <property type="match status" value="2"/>
</dbReference>
<comment type="subcellular location">
    <subcellularLocation>
        <location evidence="1">Membrane</location>
        <topology evidence="1">Multi-pass membrane protein</topology>
    </subcellularLocation>
</comment>
<feature type="disulfide bond" evidence="16">
    <location>
        <begin position="723"/>
        <end position="779"/>
    </location>
</feature>
<feature type="compositionally biased region" description="Polar residues" evidence="17">
    <location>
        <begin position="905"/>
        <end position="914"/>
    </location>
</feature>
<dbReference type="Gene3D" id="1.10.287.70">
    <property type="match status" value="1"/>
</dbReference>
<dbReference type="GO" id="GO:0015276">
    <property type="term" value="F:ligand-gated monoatomic ion channel activity"/>
    <property type="evidence" value="ECO:0007669"/>
    <property type="project" value="InterPro"/>
</dbReference>
<evidence type="ECO:0000256" key="10">
    <source>
        <dbReference type="ARBA" id="ARBA00023170"/>
    </source>
</evidence>
<dbReference type="Gene3D" id="3.40.190.10">
    <property type="entry name" value="Periplasmic binding protein-like II"/>
    <property type="match status" value="2"/>
</dbReference>
<evidence type="ECO:0000256" key="18">
    <source>
        <dbReference type="SAM" id="Phobius"/>
    </source>
</evidence>
<feature type="transmembrane region" description="Helical" evidence="18">
    <location>
        <begin position="585"/>
        <end position="603"/>
    </location>
</feature>
<dbReference type="PANTHER" id="PTHR34836:SF1">
    <property type="entry name" value="OS09G0428600 PROTEIN"/>
    <property type="match status" value="1"/>
</dbReference>
<dbReference type="FunFam" id="3.40.50.2300:FF:000081">
    <property type="entry name" value="Glutamate receptor"/>
    <property type="match status" value="1"/>
</dbReference>
<evidence type="ECO:0000259" key="19">
    <source>
        <dbReference type="SMART" id="SM00079"/>
    </source>
</evidence>
<dbReference type="FunFam" id="3.40.190.10:FF:000103">
    <property type="entry name" value="Glutamate receptor"/>
    <property type="match status" value="1"/>
</dbReference>
<evidence type="ECO:0000256" key="5">
    <source>
        <dbReference type="ARBA" id="ARBA00022692"/>
    </source>
</evidence>
<sequence>MAATGTNNITVNAGVVLDMETIFGRKSFSSMLMAFNDFYSSHAGYRTRIALHVRDSKQDVVVAASAVLDLIKNGQVEAIIGPGTSMQAHFMLNLGHKAQVPIISFSATSPLLSPLRNPYFFRATKNDSAQVQALSSLIRYFSWREAVPVFVQNEFGEGIVPFLTDALQEVDCRVPYRSAIPADATDADIQLELYKLRAVGTRVFIVHMLPDLGSRVFKYAKEIGMMNDGFVWIVTDGIGDMLSIMNSTVLESMQGVLGIRNLIPKSKELENFKIRWKRKFQSENSDVLSAELDVFGIWAHDAAIALAMAVENVFSNGTKDFRFQSNNATGNMTDLESFGVSSAGPLLKKALLSLSFKGFTGNFKFLNGEVPAYAYQIVNVDENGGRRVGYWTAESGISRVLDFDKNATGSKLSLGPIIWPGESKRLRVGVPKDGYLEFVIVTRDPVTNATKKVSGYCIDVFEAVMQAMPYPVPYEYIPFKLSNGTSSGSYDDLIYQVFLGKFDAVVGDVTIVANRSQYVDFTLPYTQSGVVMIVPVKDQNNKNAWAFLKPLTWKLWFTSFCFFVYIGFVIWVLEHRTNEEFRGPVLHQIGTMFWFSFSTMVFAHSEKVVSNLARFVVIVWVFVVLIFIQTYTASLTSMLTVQKLQPTITDINELLKRGDVVGCKHGSFVFGLLKNLGFVESKLMSYNTLEDLNDAFSRGSGNGGIAAVFDEIPYMRLFLGKHCSKYAMVGPKFKTAGFGFVFPKLSPLVADVSRAILNVTEGDQMVAIENKWFGQQAVCPDESSPSASGSSIGLDRFWGLFLIAGVASVFALILYAAIFIFQSRQVLSRLDNTSWWNKLVVLSRHFDSKDTLRKSQSKSNSTDHIDLAPASPPPWSSRSGQTDLSFYSDQGTPSSDHVCDPSPSRPGQTSLEEG</sequence>
<dbReference type="InterPro" id="IPR017103">
    <property type="entry name" value="Iontropic_Glu_rcpt_pln"/>
</dbReference>
<dbReference type="CDD" id="cd13686">
    <property type="entry name" value="GluR_Plant"/>
    <property type="match status" value="1"/>
</dbReference>
<keyword evidence="11" id="KW-0325">Glycoprotein</keyword>
<dbReference type="InterPro" id="IPR019594">
    <property type="entry name" value="Glu/Gly-bd"/>
</dbReference>
<evidence type="ECO:0000256" key="6">
    <source>
        <dbReference type="ARBA" id="ARBA00022729"/>
    </source>
</evidence>
<dbReference type="SUPFAM" id="SSF53822">
    <property type="entry name" value="Periplasmic binding protein-like I"/>
    <property type="match status" value="1"/>
</dbReference>
<keyword evidence="16" id="KW-1015">Disulfide bond</keyword>
<feature type="transmembrane region" description="Helical" evidence="18">
    <location>
        <begin position="797"/>
        <end position="821"/>
    </location>
</feature>
<evidence type="ECO:0000256" key="17">
    <source>
        <dbReference type="SAM" id="MobiDB-lite"/>
    </source>
</evidence>
<keyword evidence="5 18" id="KW-0812">Transmembrane</keyword>
<evidence type="ECO:0000256" key="1">
    <source>
        <dbReference type="ARBA" id="ARBA00004141"/>
    </source>
</evidence>
<evidence type="ECO:0000256" key="13">
    <source>
        <dbReference type="ARBA" id="ARBA00023303"/>
    </source>
</evidence>
<evidence type="ECO:0000256" key="12">
    <source>
        <dbReference type="ARBA" id="ARBA00023286"/>
    </source>
</evidence>
<proteinExistence type="inferred from homology"/>
<organism evidence="20 21">
    <name type="scientific">Kalanchoe fedtschenkoi</name>
    <name type="common">Lavender scallops</name>
    <name type="synonym">South American air plant</name>
    <dbReference type="NCBI Taxonomy" id="63787"/>
    <lineage>
        <taxon>Eukaryota</taxon>
        <taxon>Viridiplantae</taxon>
        <taxon>Streptophyta</taxon>
        <taxon>Embryophyta</taxon>
        <taxon>Tracheophyta</taxon>
        <taxon>Spermatophyta</taxon>
        <taxon>Magnoliopsida</taxon>
        <taxon>eudicotyledons</taxon>
        <taxon>Gunneridae</taxon>
        <taxon>Pentapetalae</taxon>
        <taxon>Saxifragales</taxon>
        <taxon>Crassulaceae</taxon>
        <taxon>Kalanchoe</taxon>
    </lineage>
</organism>
<evidence type="ECO:0000313" key="21">
    <source>
        <dbReference type="Proteomes" id="UP000594263"/>
    </source>
</evidence>
<dbReference type="Pfam" id="PF01094">
    <property type="entry name" value="ANF_receptor"/>
    <property type="match status" value="1"/>
</dbReference>
<evidence type="ECO:0000256" key="2">
    <source>
        <dbReference type="ARBA" id="ARBA00008685"/>
    </source>
</evidence>
<keyword evidence="7 18" id="KW-1133">Transmembrane helix</keyword>
<evidence type="ECO:0000256" key="15">
    <source>
        <dbReference type="PIRNR" id="PIRNR037090"/>
    </source>
</evidence>
<dbReference type="PANTHER" id="PTHR34836">
    <property type="entry name" value="OS06G0188250 PROTEIN"/>
    <property type="match status" value="1"/>
</dbReference>
<comment type="function">
    <text evidence="14">Glutamate-gated receptor that probably acts as a non-selective cation channel. May be involved in light-signal transduction and calcium homeostasis via the regulation of calcium influx into cells.</text>
</comment>
<evidence type="ECO:0000256" key="11">
    <source>
        <dbReference type="ARBA" id="ARBA00023180"/>
    </source>
</evidence>
<dbReference type="AlphaFoldDB" id="A0A7N0T9M2"/>
<dbReference type="Pfam" id="PF10613">
    <property type="entry name" value="Lig_chan-Glu_bd"/>
    <property type="match status" value="1"/>
</dbReference>
<evidence type="ECO:0000256" key="8">
    <source>
        <dbReference type="ARBA" id="ARBA00023065"/>
    </source>
</evidence>
<dbReference type="Proteomes" id="UP000594263">
    <property type="component" value="Unplaced"/>
</dbReference>
<feature type="transmembrane region" description="Helical" evidence="18">
    <location>
        <begin position="615"/>
        <end position="635"/>
    </location>
</feature>
<dbReference type="Gramene" id="Kaladp0027s0023.1.v1.1">
    <property type="protein sequence ID" value="Kaladp0027s0023.1.v1.1"/>
    <property type="gene ID" value="Kaladp0027s0023.v1.1"/>
</dbReference>
<evidence type="ECO:0000313" key="20">
    <source>
        <dbReference type="EnsemblPlants" id="Kaladp0027s0023.1.v1.1"/>
    </source>
</evidence>
<protein>
    <recommendedName>
        <fullName evidence="15">Glutamate receptor</fullName>
    </recommendedName>
</protein>
<dbReference type="PIRSF" id="PIRSF037090">
    <property type="entry name" value="Iontro_Glu-like_rcpt_pln"/>
    <property type="match status" value="1"/>
</dbReference>
<dbReference type="InterPro" id="IPR044440">
    <property type="entry name" value="GABAb_receptor_plant_PBP1"/>
</dbReference>
<accession>A0A7N0T9M2</accession>
<dbReference type="FunFam" id="3.40.190.10:FF:000195">
    <property type="entry name" value="Glutamate receptor 2.7"/>
    <property type="match status" value="1"/>
</dbReference>
<reference evidence="20" key="1">
    <citation type="submission" date="2021-01" db="UniProtKB">
        <authorList>
            <consortium name="EnsemblPlants"/>
        </authorList>
    </citation>
    <scope>IDENTIFICATION</scope>
</reference>
<name>A0A7N0T9M2_KALFE</name>
<keyword evidence="8 15" id="KW-0406">Ion transport</keyword>
<keyword evidence="21" id="KW-1185">Reference proteome</keyword>